<dbReference type="NCBIfam" id="TIGR01740">
    <property type="entry name" value="pyrF"/>
    <property type="match status" value="1"/>
</dbReference>
<evidence type="ECO:0000313" key="11">
    <source>
        <dbReference type="Proteomes" id="UP001208017"/>
    </source>
</evidence>
<dbReference type="InterPro" id="IPR013785">
    <property type="entry name" value="Aldolase_TIM"/>
</dbReference>
<feature type="domain" description="Orotidine 5'-phosphate decarboxylase" evidence="9">
    <location>
        <begin position="11"/>
        <end position="237"/>
    </location>
</feature>
<evidence type="ECO:0000256" key="1">
    <source>
        <dbReference type="ARBA" id="ARBA00002356"/>
    </source>
</evidence>
<feature type="active site" description="Proton donor" evidence="7">
    <location>
        <position position="68"/>
    </location>
</feature>
<dbReference type="InterPro" id="IPR014732">
    <property type="entry name" value="OMPdecase"/>
</dbReference>
<evidence type="ECO:0000256" key="8">
    <source>
        <dbReference type="RuleBase" id="RU000512"/>
    </source>
</evidence>
<accession>A0ABT3WUT6</accession>
<comment type="function">
    <text evidence="1 7">Catalyzes the decarboxylation of orotidine 5'-monophosphate (OMP) to uridine 5'-monophosphate (UMP).</text>
</comment>
<dbReference type="CDD" id="cd04725">
    <property type="entry name" value="OMP_decarboxylase_like"/>
    <property type="match status" value="1"/>
</dbReference>
<dbReference type="EMBL" id="JAPMLT010000001">
    <property type="protein sequence ID" value="MCX7568381.1"/>
    <property type="molecule type" value="Genomic_DNA"/>
</dbReference>
<dbReference type="Gene3D" id="3.20.20.70">
    <property type="entry name" value="Aldolase class I"/>
    <property type="match status" value="1"/>
</dbReference>
<feature type="binding site" evidence="7">
    <location>
        <position position="201"/>
    </location>
    <ligand>
        <name>substrate</name>
    </ligand>
</feature>
<comment type="caution">
    <text evidence="10">The sequence shown here is derived from an EMBL/GenBank/DDBJ whole genome shotgun (WGS) entry which is preliminary data.</text>
</comment>
<dbReference type="NCBIfam" id="NF001273">
    <property type="entry name" value="PRK00230.1"/>
    <property type="match status" value="1"/>
</dbReference>
<keyword evidence="5 7" id="KW-0456">Lyase</keyword>
<dbReference type="HAMAP" id="MF_01200_B">
    <property type="entry name" value="OMPdecase_type1_B"/>
    <property type="match status" value="1"/>
</dbReference>
<gene>
    <name evidence="7 10" type="primary">pyrF</name>
    <name evidence="10" type="ORF">OS242_00145</name>
</gene>
<comment type="subunit">
    <text evidence="7">Homodimer.</text>
</comment>
<dbReference type="EC" id="4.1.1.23" evidence="7"/>
<name>A0ABT3WUT6_9BACL</name>
<sequence length="246" mass="26994">MTEQRVKPEEKIFVALDYDNMDDALRTADKLGDTIRTMKVGLQLFFHAGPQILHRLNEMGFQVFMDCKFHDIPNTVAGAADSVTQHGVYMFNVHCGGGLAMMQRAKEAAIHRAKAQGLTIPKVIGVTQLTSTAQETLNREIGIPGDVRDIVVHYARLAKEAGLDGVVASGHEISYIREACGEDFLTVIPGIRPTWAGANDQKRVMTPGEALRLGAHYLVIGRAITHANDPRAAALRILEEVRQEAN</sequence>
<dbReference type="InterPro" id="IPR018089">
    <property type="entry name" value="OMPdecase_AS"/>
</dbReference>
<evidence type="ECO:0000256" key="3">
    <source>
        <dbReference type="ARBA" id="ARBA00022793"/>
    </source>
</evidence>
<comment type="pathway">
    <text evidence="2 7 8">Pyrimidine metabolism; UMP biosynthesis via de novo pathway; UMP from orotate: step 2/2.</text>
</comment>
<protein>
    <recommendedName>
        <fullName evidence="7">Orotidine 5'-phosphate decarboxylase</fullName>
        <ecNumber evidence="7">4.1.1.23</ecNumber>
    </recommendedName>
    <alternativeName>
        <fullName evidence="7">OMP decarboxylase</fullName>
        <shortName evidence="7">OMPDCase</shortName>
        <shortName evidence="7">OMPdecase</shortName>
    </alternativeName>
</protein>
<evidence type="ECO:0000256" key="6">
    <source>
        <dbReference type="ARBA" id="ARBA00049157"/>
    </source>
</evidence>
<evidence type="ECO:0000313" key="10">
    <source>
        <dbReference type="EMBL" id="MCX7568381.1"/>
    </source>
</evidence>
<feature type="binding site" evidence="7">
    <location>
        <position position="221"/>
    </location>
    <ligand>
        <name>substrate</name>
    </ligand>
</feature>
<dbReference type="Proteomes" id="UP001208017">
    <property type="component" value="Unassembled WGS sequence"/>
</dbReference>
<dbReference type="RefSeq" id="WP_267149636.1">
    <property type="nucleotide sequence ID" value="NZ_JAPMLT010000001.1"/>
</dbReference>
<dbReference type="InterPro" id="IPR011060">
    <property type="entry name" value="RibuloseP-bd_barrel"/>
</dbReference>
<dbReference type="PANTHER" id="PTHR32119">
    <property type="entry name" value="OROTIDINE 5'-PHOSPHATE DECARBOXYLASE"/>
    <property type="match status" value="1"/>
</dbReference>
<evidence type="ECO:0000259" key="9">
    <source>
        <dbReference type="SMART" id="SM00934"/>
    </source>
</evidence>
<dbReference type="PROSITE" id="PS00156">
    <property type="entry name" value="OMPDECASE"/>
    <property type="match status" value="1"/>
</dbReference>
<dbReference type="SMART" id="SM00934">
    <property type="entry name" value="OMPdecase"/>
    <property type="match status" value="1"/>
</dbReference>
<dbReference type="SUPFAM" id="SSF51366">
    <property type="entry name" value="Ribulose-phoshate binding barrel"/>
    <property type="match status" value="1"/>
</dbReference>
<feature type="binding site" evidence="7">
    <location>
        <position position="130"/>
    </location>
    <ligand>
        <name>substrate</name>
    </ligand>
</feature>
<comment type="similarity">
    <text evidence="7">Belongs to the OMP decarboxylase family. Type 1 subfamily.</text>
</comment>
<feature type="binding site" evidence="7">
    <location>
        <position position="17"/>
    </location>
    <ligand>
        <name>substrate</name>
    </ligand>
</feature>
<evidence type="ECO:0000256" key="7">
    <source>
        <dbReference type="HAMAP-Rule" id="MF_01200"/>
    </source>
</evidence>
<dbReference type="PANTHER" id="PTHR32119:SF2">
    <property type="entry name" value="OROTIDINE 5'-PHOSPHATE DECARBOXYLASE"/>
    <property type="match status" value="1"/>
</dbReference>
<dbReference type="GO" id="GO:0004590">
    <property type="term" value="F:orotidine-5'-phosphate decarboxylase activity"/>
    <property type="evidence" value="ECO:0007669"/>
    <property type="project" value="UniProtKB-EC"/>
</dbReference>
<proteinExistence type="inferred from homology"/>
<dbReference type="InterPro" id="IPR001754">
    <property type="entry name" value="OMPdeCOase_dom"/>
</dbReference>
<evidence type="ECO:0000256" key="5">
    <source>
        <dbReference type="ARBA" id="ARBA00023239"/>
    </source>
</evidence>
<reference evidence="10 11" key="1">
    <citation type="submission" date="2022-11" db="EMBL/GenBank/DDBJ databases">
        <title>Study of microbial diversity in lake waters.</title>
        <authorList>
            <person name="Zhang J."/>
        </authorList>
    </citation>
    <scope>NUCLEOTIDE SEQUENCE [LARGE SCALE GENOMIC DNA]</scope>
    <source>
        <strain evidence="10 11">DT12</strain>
    </source>
</reference>
<feature type="binding site" evidence="7">
    <location>
        <begin position="66"/>
        <end position="75"/>
    </location>
    <ligand>
        <name>substrate</name>
    </ligand>
</feature>
<dbReference type="Pfam" id="PF00215">
    <property type="entry name" value="OMPdecase"/>
    <property type="match status" value="1"/>
</dbReference>
<evidence type="ECO:0000256" key="2">
    <source>
        <dbReference type="ARBA" id="ARBA00004861"/>
    </source>
</evidence>
<feature type="binding site" evidence="7">
    <location>
        <position position="192"/>
    </location>
    <ligand>
        <name>substrate</name>
    </ligand>
</feature>
<keyword evidence="4 7" id="KW-0665">Pyrimidine biosynthesis</keyword>
<feature type="binding site" evidence="7">
    <location>
        <position position="222"/>
    </location>
    <ligand>
        <name>substrate</name>
    </ligand>
</feature>
<dbReference type="InterPro" id="IPR047596">
    <property type="entry name" value="OMPdecase_bac"/>
</dbReference>
<evidence type="ECO:0000256" key="4">
    <source>
        <dbReference type="ARBA" id="ARBA00022975"/>
    </source>
</evidence>
<keyword evidence="3 7" id="KW-0210">Decarboxylase</keyword>
<keyword evidence="11" id="KW-1185">Reference proteome</keyword>
<feature type="binding site" evidence="7">
    <location>
        <position position="39"/>
    </location>
    <ligand>
        <name>substrate</name>
    </ligand>
</feature>
<comment type="catalytic activity">
    <reaction evidence="6 7 8">
        <text>orotidine 5'-phosphate + H(+) = UMP + CO2</text>
        <dbReference type="Rhea" id="RHEA:11596"/>
        <dbReference type="ChEBI" id="CHEBI:15378"/>
        <dbReference type="ChEBI" id="CHEBI:16526"/>
        <dbReference type="ChEBI" id="CHEBI:57538"/>
        <dbReference type="ChEBI" id="CHEBI:57865"/>
        <dbReference type="EC" id="4.1.1.23"/>
    </reaction>
</comment>
<organism evidence="10 11">
    <name type="scientific">Tumebacillus lacus</name>
    <dbReference type="NCBI Taxonomy" id="2995335"/>
    <lineage>
        <taxon>Bacteria</taxon>
        <taxon>Bacillati</taxon>
        <taxon>Bacillota</taxon>
        <taxon>Bacilli</taxon>
        <taxon>Bacillales</taxon>
        <taxon>Alicyclobacillaceae</taxon>
        <taxon>Tumebacillus</taxon>
    </lineage>
</organism>